<dbReference type="OrthoDB" id="21421at2"/>
<organism evidence="2 3">
    <name type="scientific">Flavobacterium cellulosilyticum</name>
    <dbReference type="NCBI Taxonomy" id="2541731"/>
    <lineage>
        <taxon>Bacteria</taxon>
        <taxon>Pseudomonadati</taxon>
        <taxon>Bacteroidota</taxon>
        <taxon>Flavobacteriia</taxon>
        <taxon>Flavobacteriales</taxon>
        <taxon>Flavobacteriaceae</taxon>
        <taxon>Flavobacterium</taxon>
    </lineage>
</organism>
<keyword evidence="3" id="KW-1185">Reference proteome</keyword>
<reference evidence="2 3" key="1">
    <citation type="submission" date="2019-03" db="EMBL/GenBank/DDBJ databases">
        <title>Flavobacterium AR-3-4 sp. nov. isolated from arctic soil.</title>
        <authorList>
            <person name="Chaudhary D.K."/>
        </authorList>
    </citation>
    <scope>NUCLEOTIDE SEQUENCE [LARGE SCALE GENOMIC DNA]</scope>
    <source>
        <strain evidence="2 3">AR-3-4</strain>
    </source>
</reference>
<dbReference type="AlphaFoldDB" id="A0A4R5CFM3"/>
<dbReference type="SUPFAM" id="SSF54427">
    <property type="entry name" value="NTF2-like"/>
    <property type="match status" value="1"/>
</dbReference>
<proteinExistence type="predicted"/>
<feature type="domain" description="YchJ-like middle NTF2-like" evidence="1">
    <location>
        <begin position="30"/>
        <end position="123"/>
    </location>
</feature>
<evidence type="ECO:0000313" key="3">
    <source>
        <dbReference type="Proteomes" id="UP000295479"/>
    </source>
</evidence>
<dbReference type="PANTHER" id="PTHR33747:SF1">
    <property type="entry name" value="ADENYLATE CYCLASE-ASSOCIATED CAP C-TERMINAL DOMAIN-CONTAINING PROTEIN"/>
    <property type="match status" value="1"/>
</dbReference>
<sequence length="126" mass="14827">MINAICHCGLNKRFQDCCEPIIKGDQKATTAEALMRSRYTAYVTHNADYLLATTHSSQRKFHSRDEILNWAISNQWQQLDVINATETTVEFKAYYRDSQNLKHIHHEFSKFIFENGNWFYVDGVIY</sequence>
<dbReference type="Gene3D" id="3.10.450.50">
    <property type="match status" value="1"/>
</dbReference>
<dbReference type="InterPro" id="IPR048469">
    <property type="entry name" value="YchJ-like_M"/>
</dbReference>
<gene>
    <name evidence="2" type="ORF">E0F76_06930</name>
</gene>
<accession>A0A4R5CFM3</accession>
<dbReference type="Proteomes" id="UP000295479">
    <property type="component" value="Unassembled WGS sequence"/>
</dbReference>
<protein>
    <recommendedName>
        <fullName evidence="1">YchJ-like middle NTF2-like domain-containing protein</fullName>
    </recommendedName>
</protein>
<dbReference type="RefSeq" id="WP_132003357.1">
    <property type="nucleotide sequence ID" value="NZ_SMFK01000003.1"/>
</dbReference>
<dbReference type="Pfam" id="PF17775">
    <property type="entry name" value="YchJ_M-like"/>
    <property type="match status" value="1"/>
</dbReference>
<dbReference type="InterPro" id="IPR032710">
    <property type="entry name" value="NTF2-like_dom_sf"/>
</dbReference>
<comment type="caution">
    <text evidence="2">The sequence shown here is derived from an EMBL/GenBank/DDBJ whole genome shotgun (WGS) entry which is preliminary data.</text>
</comment>
<evidence type="ECO:0000313" key="2">
    <source>
        <dbReference type="EMBL" id="TDD97829.1"/>
    </source>
</evidence>
<name>A0A4R5CFM3_9FLAO</name>
<dbReference type="PANTHER" id="PTHR33747">
    <property type="entry name" value="UPF0225 PROTEIN SCO1677"/>
    <property type="match status" value="1"/>
</dbReference>
<dbReference type="EMBL" id="SMFK01000003">
    <property type="protein sequence ID" value="TDD97829.1"/>
    <property type="molecule type" value="Genomic_DNA"/>
</dbReference>
<evidence type="ECO:0000259" key="1">
    <source>
        <dbReference type="Pfam" id="PF17775"/>
    </source>
</evidence>